<evidence type="ECO:0000256" key="1">
    <source>
        <dbReference type="ARBA" id="ARBA00007920"/>
    </source>
</evidence>
<evidence type="ECO:0000259" key="5">
    <source>
        <dbReference type="Pfam" id="PF05057"/>
    </source>
</evidence>
<evidence type="ECO:0000256" key="2">
    <source>
        <dbReference type="ARBA" id="ARBA00022963"/>
    </source>
</evidence>
<dbReference type="Proteomes" id="UP000053095">
    <property type="component" value="Unassembled WGS sequence"/>
</dbReference>
<keyword evidence="7" id="KW-1185">Reference proteome</keyword>
<feature type="domain" description="DUF676" evidence="5">
    <location>
        <begin position="39"/>
        <end position="238"/>
    </location>
</feature>
<dbReference type="AlphaFoldDB" id="A0A0B8MY91"/>
<dbReference type="GO" id="GO:0005811">
    <property type="term" value="C:lipid droplet"/>
    <property type="evidence" value="ECO:0007669"/>
    <property type="project" value="TreeGrafter"/>
</dbReference>
<dbReference type="GO" id="GO:0016042">
    <property type="term" value="P:lipid catabolic process"/>
    <property type="evidence" value="ECO:0007669"/>
    <property type="project" value="UniProtKB-KW"/>
</dbReference>
<keyword evidence="4" id="KW-1133">Transmembrane helix</keyword>
<proteinExistence type="inferred from homology"/>
<dbReference type="InterPro" id="IPR044294">
    <property type="entry name" value="Lipase-like"/>
</dbReference>
<protein>
    <recommendedName>
        <fullName evidence="5">DUF676 domain-containing protein</fullName>
    </recommendedName>
</protein>
<accession>A0A0B8MY91</accession>
<dbReference type="InterPro" id="IPR007751">
    <property type="entry name" value="DUF676_lipase-like"/>
</dbReference>
<name>A0A0B8MY91_TALPI</name>
<sequence>MTLPFAWSSIFSYRPLSHDCYRLLEEMGDSLDDNAGCRPDHLCVLVHGLWGNPSHLDYVASAIRERHGKERVYILAAQRNSGTYTYDGIELGGERVAHEIEDALDQLRAKGHAITKLSVVGYSLGGLVARYAIGLLEANGTLDKLEPVNFTTFVSPHVGVRSPIKGWPSHIWNVLGARTISISGRQLFMIDNFRGTGKPLLSLLADPNSIFIRGLAKFKNRSVYANIVNDRSTVFYTTAISKVDPFPDPEKENINYLDGYEQVIINPEKYILPTTQEATEETAPYFAGLNKTFKKFYATALSYLFLTVFLPIATVLFLVNSVVQNMLSQQRIKLYEQGKTDLLPGRYRVPLIMQDVRGAVEDVFENLNASQSNEYLSEQERNDEEHNTRVRRQSLKSAVEKQPQPGIAAEEGDQSEYPLLALTPAQFEIIDSLNAVGIKKYPVYIHKARHSHAAIIVRMPKPGFSEGKIVVRHWLDHGFEV</sequence>
<evidence type="ECO:0000256" key="4">
    <source>
        <dbReference type="SAM" id="Phobius"/>
    </source>
</evidence>
<dbReference type="GO" id="GO:0047372">
    <property type="term" value="F:monoacylglycerol lipase activity"/>
    <property type="evidence" value="ECO:0007669"/>
    <property type="project" value="TreeGrafter"/>
</dbReference>
<dbReference type="PANTHER" id="PTHR12482:SF65">
    <property type="entry name" value="ESTERASE, PUTATIVE (AFU_ORTHOLOGUE AFUA_3G12320)-RELATED"/>
    <property type="match status" value="1"/>
</dbReference>
<comment type="similarity">
    <text evidence="1">Belongs to the putative lipase ROG1 family.</text>
</comment>
<feature type="transmembrane region" description="Helical" evidence="4">
    <location>
        <begin position="300"/>
        <end position="323"/>
    </location>
</feature>
<dbReference type="PANTHER" id="PTHR12482">
    <property type="entry name" value="LIPASE ROG1-RELATED-RELATED"/>
    <property type="match status" value="1"/>
</dbReference>
<keyword evidence="2" id="KW-0442">Lipid degradation</keyword>
<keyword evidence="4" id="KW-0812">Transmembrane</keyword>
<keyword evidence="4" id="KW-0472">Membrane</keyword>
<dbReference type="FunFam" id="3.40.50.1820:FF:000223">
    <property type="entry name" value="Lipase/serine esterase"/>
    <property type="match status" value="1"/>
</dbReference>
<dbReference type="EMBL" id="DF933839">
    <property type="protein sequence ID" value="GAM42030.1"/>
    <property type="molecule type" value="Genomic_DNA"/>
</dbReference>
<gene>
    <name evidence="6" type="ORF">TCE0_043f15637</name>
</gene>
<dbReference type="Gene3D" id="3.40.50.1820">
    <property type="entry name" value="alpha/beta hydrolase"/>
    <property type="match status" value="1"/>
</dbReference>
<dbReference type="GO" id="GO:0004622">
    <property type="term" value="F:phosphatidylcholine lysophospholipase activity"/>
    <property type="evidence" value="ECO:0007669"/>
    <property type="project" value="TreeGrafter"/>
</dbReference>
<evidence type="ECO:0000313" key="6">
    <source>
        <dbReference type="EMBL" id="GAM42030.1"/>
    </source>
</evidence>
<dbReference type="Pfam" id="PF05057">
    <property type="entry name" value="DUF676"/>
    <property type="match status" value="1"/>
</dbReference>
<dbReference type="InterPro" id="IPR029058">
    <property type="entry name" value="AB_hydrolase_fold"/>
</dbReference>
<evidence type="ECO:0000256" key="3">
    <source>
        <dbReference type="SAM" id="MobiDB-lite"/>
    </source>
</evidence>
<dbReference type="SUPFAM" id="SSF53474">
    <property type="entry name" value="alpha/beta-Hydrolases"/>
    <property type="match status" value="1"/>
</dbReference>
<organism evidence="6 7">
    <name type="scientific">Talaromyces pinophilus</name>
    <name type="common">Penicillium pinophilum</name>
    <dbReference type="NCBI Taxonomy" id="128442"/>
    <lineage>
        <taxon>Eukaryota</taxon>
        <taxon>Fungi</taxon>
        <taxon>Dikarya</taxon>
        <taxon>Ascomycota</taxon>
        <taxon>Pezizomycotina</taxon>
        <taxon>Eurotiomycetes</taxon>
        <taxon>Eurotiomycetidae</taxon>
        <taxon>Eurotiales</taxon>
        <taxon>Trichocomaceae</taxon>
        <taxon>Talaromyces</taxon>
        <taxon>Talaromyces sect. Talaromyces</taxon>
    </lineage>
</organism>
<feature type="compositionally biased region" description="Basic and acidic residues" evidence="3">
    <location>
        <begin position="378"/>
        <end position="388"/>
    </location>
</feature>
<reference evidence="7" key="1">
    <citation type="journal article" date="2015" name="Genome Announc.">
        <title>Draft genome sequence of Talaromyces cellulolyticus strain Y-94, a source of lignocellulosic biomass-degrading enzymes.</title>
        <authorList>
            <person name="Fujii T."/>
            <person name="Koike H."/>
            <person name="Sawayama S."/>
            <person name="Yano S."/>
            <person name="Inoue H."/>
        </authorList>
    </citation>
    <scope>NUCLEOTIDE SEQUENCE [LARGE SCALE GENOMIC DNA]</scope>
    <source>
        <strain evidence="7">Y-94</strain>
    </source>
</reference>
<feature type="region of interest" description="Disordered" evidence="3">
    <location>
        <begin position="374"/>
        <end position="410"/>
    </location>
</feature>
<keyword evidence="2" id="KW-0443">Lipid metabolism</keyword>
<evidence type="ECO:0000313" key="7">
    <source>
        <dbReference type="Proteomes" id="UP000053095"/>
    </source>
</evidence>